<reference evidence="8" key="1">
    <citation type="submission" date="2021-01" db="EMBL/GenBank/DDBJ databases">
        <authorList>
            <person name="Corre E."/>
            <person name="Pelletier E."/>
            <person name="Niang G."/>
            <person name="Scheremetjew M."/>
            <person name="Finn R."/>
            <person name="Kale V."/>
            <person name="Holt S."/>
            <person name="Cochrane G."/>
            <person name="Meng A."/>
            <person name="Brown T."/>
            <person name="Cohen L."/>
        </authorList>
    </citation>
    <scope>NUCLEOTIDE SEQUENCE</scope>
    <source>
        <strain evidence="8">CCMP2078</strain>
    </source>
</reference>
<gene>
    <name evidence="7" type="ORF">PPYR1160_LOCUS2365</name>
    <name evidence="8" type="ORF">PPYR1160_LOCUS2366</name>
</gene>
<dbReference type="CDD" id="cd02248">
    <property type="entry name" value="Peptidase_C1A"/>
    <property type="match status" value="1"/>
</dbReference>
<keyword evidence="5" id="KW-0732">Signal</keyword>
<sequence length="400" mass="43187">MAVSTWWLLVLASPVALGGREAMDPVALRTALFDSPVDVPLELRRQIAMLETFESQRQLDTAQGEPVWWKTPVGVAEDLRRRSNELLDHLDWSTDDNPLGHSIVTPVRNQGQCGSCWAFVATGTVEGSVAQNTGKLTMLSPQQLVDCDRQQNLGCAGGNPLLSYSFILDNGLAADTEYPYRGRESDCPTTLHRVSTITGFGVVRPLDEHALLEAVNIGPVAVGVCGSSPGFLLYSGGIHDDPNCGQELNHALLLVGYGHDNKTGVDFWIARNSWGVEWGEDGYIRLLRTVQPDPNAPRDSKASVIGPAGICGITLAASVAVGGAGGDPGSPVESHESWLQRWLGKLRSAFVQWINSLPPWLSQLLAGLFGALLALAICGIYVSRERHAYYEPLPDENGNV</sequence>
<dbReference type="PANTHER" id="PTHR12411">
    <property type="entry name" value="CYSTEINE PROTEASE FAMILY C1-RELATED"/>
    <property type="match status" value="1"/>
</dbReference>
<dbReference type="EMBL" id="HBEA01003173">
    <property type="protein sequence ID" value="CAD8252873.1"/>
    <property type="molecule type" value="Transcribed_RNA"/>
</dbReference>
<evidence type="ECO:0000256" key="5">
    <source>
        <dbReference type="SAM" id="SignalP"/>
    </source>
</evidence>
<dbReference type="InterPro" id="IPR000668">
    <property type="entry name" value="Peptidase_C1A_C"/>
</dbReference>
<dbReference type="EMBL" id="HBEA01003174">
    <property type="protein sequence ID" value="CAD8252874.1"/>
    <property type="molecule type" value="Transcribed_RNA"/>
</dbReference>
<evidence type="ECO:0000313" key="8">
    <source>
        <dbReference type="EMBL" id="CAD8252874.1"/>
    </source>
</evidence>
<dbReference type="InterPro" id="IPR039417">
    <property type="entry name" value="Peptidase_C1A_papain-like"/>
</dbReference>
<organism evidence="8">
    <name type="scientific">Pinguiococcus pyrenoidosus</name>
    <dbReference type="NCBI Taxonomy" id="172671"/>
    <lineage>
        <taxon>Eukaryota</taxon>
        <taxon>Sar</taxon>
        <taxon>Stramenopiles</taxon>
        <taxon>Ochrophyta</taxon>
        <taxon>Pinguiophyceae</taxon>
        <taxon>Pinguiochrysidales</taxon>
        <taxon>Pinguiochrysidaceae</taxon>
        <taxon>Pinguiococcus</taxon>
    </lineage>
</organism>
<evidence type="ECO:0000256" key="3">
    <source>
        <dbReference type="ARBA" id="ARBA00023157"/>
    </source>
</evidence>
<keyword evidence="3" id="KW-1015">Disulfide bond</keyword>
<feature type="signal peptide" evidence="5">
    <location>
        <begin position="1"/>
        <end position="18"/>
    </location>
</feature>
<dbReference type="PROSITE" id="PS00640">
    <property type="entry name" value="THIOL_PROTEASE_ASN"/>
    <property type="match status" value="1"/>
</dbReference>
<evidence type="ECO:0000256" key="4">
    <source>
        <dbReference type="SAM" id="Phobius"/>
    </source>
</evidence>
<feature type="chain" id="PRO_5035585225" description="Peptidase C1A papain C-terminal domain-containing protein" evidence="5">
    <location>
        <begin position="19"/>
        <end position="400"/>
    </location>
</feature>
<feature type="domain" description="Peptidase C1A papain C-terminal" evidence="6">
    <location>
        <begin position="86"/>
        <end position="298"/>
    </location>
</feature>
<evidence type="ECO:0000256" key="1">
    <source>
        <dbReference type="ARBA" id="ARBA00008455"/>
    </source>
</evidence>
<dbReference type="SMART" id="SM00645">
    <property type="entry name" value="Pept_C1"/>
    <property type="match status" value="1"/>
</dbReference>
<dbReference type="GO" id="GO:0006508">
    <property type="term" value="P:proteolysis"/>
    <property type="evidence" value="ECO:0007669"/>
    <property type="project" value="InterPro"/>
</dbReference>
<dbReference type="GO" id="GO:0008234">
    <property type="term" value="F:cysteine-type peptidase activity"/>
    <property type="evidence" value="ECO:0007669"/>
    <property type="project" value="InterPro"/>
</dbReference>
<dbReference type="PRINTS" id="PR00705">
    <property type="entry name" value="PAPAIN"/>
</dbReference>
<evidence type="ECO:0000256" key="2">
    <source>
        <dbReference type="ARBA" id="ARBA00023145"/>
    </source>
</evidence>
<protein>
    <recommendedName>
        <fullName evidence="6">Peptidase C1A papain C-terminal domain-containing protein</fullName>
    </recommendedName>
</protein>
<name>A0A6U0TSW0_9STRA</name>
<dbReference type="InterPro" id="IPR013128">
    <property type="entry name" value="Peptidase_C1A"/>
</dbReference>
<keyword evidence="4" id="KW-0812">Transmembrane</keyword>
<dbReference type="InterPro" id="IPR038765">
    <property type="entry name" value="Papain-like_cys_pep_sf"/>
</dbReference>
<proteinExistence type="inferred from homology"/>
<dbReference type="Pfam" id="PF00112">
    <property type="entry name" value="Peptidase_C1"/>
    <property type="match status" value="1"/>
</dbReference>
<comment type="similarity">
    <text evidence="1">Belongs to the peptidase C1 family.</text>
</comment>
<feature type="transmembrane region" description="Helical" evidence="4">
    <location>
        <begin position="360"/>
        <end position="382"/>
    </location>
</feature>
<keyword evidence="4" id="KW-0472">Membrane</keyword>
<evidence type="ECO:0000259" key="6">
    <source>
        <dbReference type="SMART" id="SM00645"/>
    </source>
</evidence>
<dbReference type="AlphaFoldDB" id="A0A6U0TSW0"/>
<keyword evidence="2" id="KW-0865">Zymogen</keyword>
<dbReference type="Gene3D" id="3.90.70.10">
    <property type="entry name" value="Cysteine proteinases"/>
    <property type="match status" value="1"/>
</dbReference>
<keyword evidence="4" id="KW-1133">Transmembrane helix</keyword>
<dbReference type="InterPro" id="IPR025661">
    <property type="entry name" value="Pept_asp_AS"/>
</dbReference>
<accession>A0A6U0TSW0</accession>
<dbReference type="PROSITE" id="PS00639">
    <property type="entry name" value="THIOL_PROTEASE_HIS"/>
    <property type="match status" value="1"/>
</dbReference>
<dbReference type="SUPFAM" id="SSF54001">
    <property type="entry name" value="Cysteine proteinases"/>
    <property type="match status" value="1"/>
</dbReference>
<dbReference type="InterPro" id="IPR025660">
    <property type="entry name" value="Pept_his_AS"/>
</dbReference>
<evidence type="ECO:0000313" key="7">
    <source>
        <dbReference type="EMBL" id="CAD8252873.1"/>
    </source>
</evidence>